<organism evidence="8 9">
    <name type="scientific">Castellaniella daejeonensis</name>
    <dbReference type="NCBI Taxonomy" id="659013"/>
    <lineage>
        <taxon>Bacteria</taxon>
        <taxon>Pseudomonadati</taxon>
        <taxon>Pseudomonadota</taxon>
        <taxon>Betaproteobacteria</taxon>
        <taxon>Burkholderiales</taxon>
        <taxon>Alcaligenaceae</taxon>
        <taxon>Castellaniella</taxon>
    </lineage>
</organism>
<dbReference type="RefSeq" id="WP_343819837.1">
    <property type="nucleotide sequence ID" value="NZ_BAAAFN010000006.1"/>
</dbReference>
<evidence type="ECO:0000256" key="4">
    <source>
        <dbReference type="ARBA" id="ARBA00023172"/>
    </source>
</evidence>
<name>A0ABP3CYL9_9BURK</name>
<dbReference type="PANTHER" id="PTHR30629:SF2">
    <property type="entry name" value="PROPHAGE INTEGRASE INTS-RELATED"/>
    <property type="match status" value="1"/>
</dbReference>
<dbReference type="PROSITE" id="PS51898">
    <property type="entry name" value="TYR_RECOMBINASE"/>
    <property type="match status" value="1"/>
</dbReference>
<reference evidence="9" key="1">
    <citation type="journal article" date="2019" name="Int. J. Syst. Evol. Microbiol.">
        <title>The Global Catalogue of Microorganisms (GCM) 10K type strain sequencing project: providing services to taxonomists for standard genome sequencing and annotation.</title>
        <authorList>
            <consortium name="The Broad Institute Genomics Platform"/>
            <consortium name="The Broad Institute Genome Sequencing Center for Infectious Disease"/>
            <person name="Wu L."/>
            <person name="Ma J."/>
        </authorList>
    </citation>
    <scope>NUCLEOTIDE SEQUENCE [LARGE SCALE GENOMIC DNA]</scope>
    <source>
        <strain evidence="9">JCM 16240</strain>
    </source>
</reference>
<dbReference type="InterPro" id="IPR002104">
    <property type="entry name" value="Integrase_catalytic"/>
</dbReference>
<evidence type="ECO:0000259" key="6">
    <source>
        <dbReference type="PROSITE" id="PS51898"/>
    </source>
</evidence>
<dbReference type="InterPro" id="IPR010998">
    <property type="entry name" value="Integrase_recombinase_N"/>
</dbReference>
<dbReference type="InterPro" id="IPR013762">
    <property type="entry name" value="Integrase-like_cat_sf"/>
</dbReference>
<feature type="domain" description="Tyr recombinase" evidence="6">
    <location>
        <begin position="202"/>
        <end position="383"/>
    </location>
</feature>
<keyword evidence="2" id="KW-0229">DNA integration</keyword>
<dbReference type="PANTHER" id="PTHR30629">
    <property type="entry name" value="PROPHAGE INTEGRASE"/>
    <property type="match status" value="1"/>
</dbReference>
<keyword evidence="9" id="KW-1185">Reference proteome</keyword>
<dbReference type="InterPro" id="IPR011010">
    <property type="entry name" value="DNA_brk_join_enz"/>
</dbReference>
<dbReference type="InterPro" id="IPR038488">
    <property type="entry name" value="Integrase_DNA-bd_sf"/>
</dbReference>
<evidence type="ECO:0000313" key="8">
    <source>
        <dbReference type="EMBL" id="GAA0218646.1"/>
    </source>
</evidence>
<accession>A0ABP3CYL9</accession>
<dbReference type="InterPro" id="IPR044068">
    <property type="entry name" value="CB"/>
</dbReference>
<dbReference type="EMBL" id="BAAAFN010000006">
    <property type="protein sequence ID" value="GAA0218646.1"/>
    <property type="molecule type" value="Genomic_DNA"/>
</dbReference>
<evidence type="ECO:0000313" key="9">
    <source>
        <dbReference type="Proteomes" id="UP001501176"/>
    </source>
</evidence>
<dbReference type="Gene3D" id="3.30.160.390">
    <property type="entry name" value="Integrase, DNA-binding domain"/>
    <property type="match status" value="1"/>
</dbReference>
<sequence length="410" mass="46253">MALSETAIKTAKPGEKPRKLSDEKGLYLLLRPNGGRWWRFDYRFAGKRRTISFGIYPDVSLKAARALRDEARSMVASGVDPSEQRKTEKAAATIAAANSFEDVAREWFARQKPNWAASHAEKVIQRLERDVFPWIGSRPISELSPLEMLSVVRRVEARGAKDTSHRVMQNIGQIMRFAVATGRADSDPTRDLRDALPPLKHKHFASVTEPAEVGAMLRAFDGFTGTFQVKCALLLGPLLFVRPGELRNARWSEFDLEAAQWLIPAERMKSRKDHVVPLPKQAVAILRDLYPLSGHREFVFPGRSPKKPMSGAAINAALRRLGFDTVNEITGHGFRAMARTMLHEQLHFAPEIIEHQLAHRVADSLGSAYNRTKFLKERRKMMQVWADYLDQIKVSGEVVPFPGTRVQEQA</sequence>
<dbReference type="SUPFAM" id="SSF56349">
    <property type="entry name" value="DNA breaking-rejoining enzymes"/>
    <property type="match status" value="1"/>
</dbReference>
<dbReference type="PROSITE" id="PS51900">
    <property type="entry name" value="CB"/>
    <property type="match status" value="1"/>
</dbReference>
<evidence type="ECO:0000256" key="1">
    <source>
        <dbReference type="ARBA" id="ARBA00008857"/>
    </source>
</evidence>
<dbReference type="Pfam" id="PF13356">
    <property type="entry name" value="Arm-DNA-bind_3"/>
    <property type="match status" value="1"/>
</dbReference>
<dbReference type="CDD" id="cd00801">
    <property type="entry name" value="INT_P4_C"/>
    <property type="match status" value="1"/>
</dbReference>
<feature type="domain" description="Core-binding (CB)" evidence="7">
    <location>
        <begin position="98"/>
        <end position="179"/>
    </location>
</feature>
<evidence type="ECO:0000256" key="3">
    <source>
        <dbReference type="ARBA" id="ARBA00023125"/>
    </source>
</evidence>
<keyword evidence="3 5" id="KW-0238">DNA-binding</keyword>
<protein>
    <submittedName>
        <fullName evidence="8">Tyrosine-type recombinase/integrase</fullName>
    </submittedName>
</protein>
<evidence type="ECO:0000256" key="5">
    <source>
        <dbReference type="PROSITE-ProRule" id="PRU01248"/>
    </source>
</evidence>
<dbReference type="Pfam" id="PF22022">
    <property type="entry name" value="Phage_int_M"/>
    <property type="match status" value="1"/>
</dbReference>
<comment type="similarity">
    <text evidence="1">Belongs to the 'phage' integrase family.</text>
</comment>
<dbReference type="Proteomes" id="UP001501176">
    <property type="component" value="Unassembled WGS sequence"/>
</dbReference>
<dbReference type="Gene3D" id="1.10.443.10">
    <property type="entry name" value="Intergrase catalytic core"/>
    <property type="match status" value="1"/>
</dbReference>
<dbReference type="Pfam" id="PF00589">
    <property type="entry name" value="Phage_integrase"/>
    <property type="match status" value="1"/>
</dbReference>
<dbReference type="InterPro" id="IPR025166">
    <property type="entry name" value="Integrase_DNA_bind_dom"/>
</dbReference>
<dbReference type="InterPro" id="IPR053876">
    <property type="entry name" value="Phage_int_M"/>
</dbReference>
<evidence type="ECO:0000259" key="7">
    <source>
        <dbReference type="PROSITE" id="PS51900"/>
    </source>
</evidence>
<dbReference type="Gene3D" id="1.10.150.130">
    <property type="match status" value="1"/>
</dbReference>
<dbReference type="InterPro" id="IPR050808">
    <property type="entry name" value="Phage_Integrase"/>
</dbReference>
<comment type="caution">
    <text evidence="8">The sequence shown here is derived from an EMBL/GenBank/DDBJ whole genome shotgun (WGS) entry which is preliminary data.</text>
</comment>
<keyword evidence="4" id="KW-0233">DNA recombination</keyword>
<proteinExistence type="inferred from homology"/>
<gene>
    <name evidence="8" type="ORF">GCM10009125_04550</name>
</gene>
<evidence type="ECO:0000256" key="2">
    <source>
        <dbReference type="ARBA" id="ARBA00022908"/>
    </source>
</evidence>